<evidence type="ECO:0000256" key="5">
    <source>
        <dbReference type="SAM" id="SignalP"/>
    </source>
</evidence>
<dbReference type="STRING" id="407022.SAMN05661044_03580"/>
<dbReference type="GO" id="GO:0005975">
    <property type="term" value="P:carbohydrate metabolic process"/>
    <property type="evidence" value="ECO:0007669"/>
    <property type="project" value="InterPro"/>
</dbReference>
<evidence type="ECO:0000256" key="3">
    <source>
        <dbReference type="ARBA" id="ARBA00023295"/>
    </source>
</evidence>
<evidence type="ECO:0000256" key="2">
    <source>
        <dbReference type="ARBA" id="ARBA00022801"/>
    </source>
</evidence>
<dbReference type="Pfam" id="PF04616">
    <property type="entry name" value="Glyco_hydro_43"/>
    <property type="match status" value="1"/>
</dbReference>
<dbReference type="SUPFAM" id="SSF75005">
    <property type="entry name" value="Arabinanase/levansucrase/invertase"/>
    <property type="match status" value="1"/>
</dbReference>
<reference evidence="7" key="1">
    <citation type="submission" date="2016-10" db="EMBL/GenBank/DDBJ databases">
        <authorList>
            <person name="Varghese N."/>
            <person name="Submissions S."/>
        </authorList>
    </citation>
    <scope>NUCLEOTIDE SEQUENCE [LARGE SCALE GENOMIC DNA]</scope>
    <source>
        <strain evidence="7">DSM 18733</strain>
    </source>
</reference>
<dbReference type="InterPro" id="IPR006710">
    <property type="entry name" value="Glyco_hydro_43"/>
</dbReference>
<dbReference type="InterPro" id="IPR023296">
    <property type="entry name" value="Glyco_hydro_beta-prop_sf"/>
</dbReference>
<evidence type="ECO:0000256" key="4">
    <source>
        <dbReference type="RuleBase" id="RU361187"/>
    </source>
</evidence>
<gene>
    <name evidence="6" type="ORF">SAMN05661044_03580</name>
</gene>
<feature type="signal peptide" evidence="5">
    <location>
        <begin position="1"/>
        <end position="24"/>
    </location>
</feature>
<accession>A0A1H7TLE1</accession>
<dbReference type="GO" id="GO:0004553">
    <property type="term" value="F:hydrolase activity, hydrolyzing O-glycosyl compounds"/>
    <property type="evidence" value="ECO:0007669"/>
    <property type="project" value="InterPro"/>
</dbReference>
<comment type="similarity">
    <text evidence="1 4">Belongs to the glycosyl hydrolase 43 family.</text>
</comment>
<keyword evidence="7" id="KW-1185">Reference proteome</keyword>
<dbReference type="AlphaFoldDB" id="A0A1H7TLE1"/>
<proteinExistence type="inferred from homology"/>
<keyword evidence="5" id="KW-0732">Signal</keyword>
<feature type="chain" id="PRO_5011514024" evidence="5">
    <location>
        <begin position="25"/>
        <end position="332"/>
    </location>
</feature>
<protein>
    <submittedName>
        <fullName evidence="6">Glycosyl hydrolases family 43</fullName>
    </submittedName>
</protein>
<dbReference type="Proteomes" id="UP000199421">
    <property type="component" value="Unassembled WGS sequence"/>
</dbReference>
<sequence length="332" mass="37828">MNRNIFSFLLACMLLTCYKIDLFAQNEISDNKFIPKALWLDTEGHHINAHGGGIVFVKGTYYWYGEKRGDKTTSAGVSVYSSKDLYHWKNEGIALSPVDDDKSDLTKGCIIERPKVIYNKKTKKFVMWFHLELKGQGYAAARAGVAIADQATGPFKYLESFRPNGNMSRDMGLFVDEDGTAYHIYSSDENYALRIAKLTDDYLRPTKADSLLFRKHQEAPAIFKYKGKYYLITSACTGWAPNQASIHEATNIFGPWKFTGDPMKGPNALLTFGGQSTFILPVQGKRNAFIFMADVWRPKSLQDSRYIWLPIKLAPEKPVIEWVDNWDLDYFN</sequence>
<dbReference type="EMBL" id="FOAF01000004">
    <property type="protein sequence ID" value="SEL85508.1"/>
    <property type="molecule type" value="Genomic_DNA"/>
</dbReference>
<dbReference type="Gene3D" id="2.115.10.20">
    <property type="entry name" value="Glycosyl hydrolase domain, family 43"/>
    <property type="match status" value="1"/>
</dbReference>
<evidence type="ECO:0000313" key="6">
    <source>
        <dbReference type="EMBL" id="SEL85508.1"/>
    </source>
</evidence>
<dbReference type="RefSeq" id="WP_093326867.1">
    <property type="nucleotide sequence ID" value="NZ_FOAF01000004.1"/>
</dbReference>
<dbReference type="PANTHER" id="PTHR22925:SF3">
    <property type="entry name" value="GLYCOSYL HYDROLASE FAMILY PROTEIN 43"/>
    <property type="match status" value="1"/>
</dbReference>
<keyword evidence="3 4" id="KW-0326">Glycosidase</keyword>
<evidence type="ECO:0000256" key="1">
    <source>
        <dbReference type="ARBA" id="ARBA00009865"/>
    </source>
</evidence>
<name>A0A1H7TLE1_OLID1</name>
<organism evidence="6 7">
    <name type="scientific">Olivibacter domesticus</name>
    <name type="common">Pseudosphingobacterium domesticum</name>
    <dbReference type="NCBI Taxonomy" id="407022"/>
    <lineage>
        <taxon>Bacteria</taxon>
        <taxon>Pseudomonadati</taxon>
        <taxon>Bacteroidota</taxon>
        <taxon>Sphingobacteriia</taxon>
        <taxon>Sphingobacteriales</taxon>
        <taxon>Sphingobacteriaceae</taxon>
        <taxon>Olivibacter</taxon>
    </lineage>
</organism>
<dbReference type="OrthoDB" id="273314at2"/>
<dbReference type="PANTHER" id="PTHR22925">
    <property type="entry name" value="GLYCOSYL HYDROLASE 43 FAMILY MEMBER"/>
    <property type="match status" value="1"/>
</dbReference>
<evidence type="ECO:0000313" key="7">
    <source>
        <dbReference type="Proteomes" id="UP000199421"/>
    </source>
</evidence>
<keyword evidence="2 4" id="KW-0378">Hydrolase</keyword>
<dbReference type="CDD" id="cd18825">
    <property type="entry name" value="GH43_CtGH43-like"/>
    <property type="match status" value="1"/>
</dbReference>